<dbReference type="EMBL" id="GBXM01060559">
    <property type="protein sequence ID" value="JAH48018.1"/>
    <property type="molecule type" value="Transcribed_RNA"/>
</dbReference>
<evidence type="ECO:0000313" key="1">
    <source>
        <dbReference type="EMBL" id="JAH48018.1"/>
    </source>
</evidence>
<reference evidence="1" key="1">
    <citation type="submission" date="2014-11" db="EMBL/GenBank/DDBJ databases">
        <authorList>
            <person name="Amaro Gonzalez C."/>
        </authorList>
    </citation>
    <scope>NUCLEOTIDE SEQUENCE</scope>
</reference>
<name>A0A0E9T5R6_ANGAN</name>
<accession>A0A0E9T5R6</accession>
<reference evidence="1" key="2">
    <citation type="journal article" date="2015" name="Fish Shellfish Immunol.">
        <title>Early steps in the European eel (Anguilla anguilla)-Vibrio vulnificus interaction in the gills: Role of the RtxA13 toxin.</title>
        <authorList>
            <person name="Callol A."/>
            <person name="Pajuelo D."/>
            <person name="Ebbesson L."/>
            <person name="Teles M."/>
            <person name="MacKenzie S."/>
            <person name="Amaro C."/>
        </authorList>
    </citation>
    <scope>NUCLEOTIDE SEQUENCE</scope>
</reference>
<protein>
    <submittedName>
        <fullName evidence="1">Uncharacterized protein</fullName>
    </submittedName>
</protein>
<organism evidence="1">
    <name type="scientific">Anguilla anguilla</name>
    <name type="common">European freshwater eel</name>
    <name type="synonym">Muraena anguilla</name>
    <dbReference type="NCBI Taxonomy" id="7936"/>
    <lineage>
        <taxon>Eukaryota</taxon>
        <taxon>Metazoa</taxon>
        <taxon>Chordata</taxon>
        <taxon>Craniata</taxon>
        <taxon>Vertebrata</taxon>
        <taxon>Euteleostomi</taxon>
        <taxon>Actinopterygii</taxon>
        <taxon>Neopterygii</taxon>
        <taxon>Teleostei</taxon>
        <taxon>Anguilliformes</taxon>
        <taxon>Anguillidae</taxon>
        <taxon>Anguilla</taxon>
    </lineage>
</organism>
<proteinExistence type="predicted"/>
<dbReference type="AlphaFoldDB" id="A0A0E9T5R6"/>
<sequence>MDETFQESTVLVCRSSRQQKKSSYSVLSGQDVDYWIWCWPYISI</sequence>